<dbReference type="EMBL" id="FNVG01000014">
    <property type="protein sequence ID" value="SEG43193.1"/>
    <property type="molecule type" value="Genomic_DNA"/>
</dbReference>
<organism evidence="1 2">
    <name type="scientific">Vibrio hangzhouensis</name>
    <dbReference type="NCBI Taxonomy" id="462991"/>
    <lineage>
        <taxon>Bacteria</taxon>
        <taxon>Pseudomonadati</taxon>
        <taxon>Pseudomonadota</taxon>
        <taxon>Gammaproteobacteria</taxon>
        <taxon>Vibrionales</taxon>
        <taxon>Vibrionaceae</taxon>
        <taxon>Vibrio</taxon>
    </lineage>
</organism>
<sequence length="48" mass="5612">KKAKKLYFFCLQIKNLTISLETAIMIYSSDLKMKDSELHQGVQFKENS</sequence>
<name>A0A1H6A366_9VIBR</name>
<evidence type="ECO:0000313" key="1">
    <source>
        <dbReference type="EMBL" id="SEG43193.1"/>
    </source>
</evidence>
<protein>
    <submittedName>
        <fullName evidence="1">Uncharacterized protein</fullName>
    </submittedName>
</protein>
<dbReference type="Proteomes" id="UP000236721">
    <property type="component" value="Unassembled WGS sequence"/>
</dbReference>
<reference evidence="2" key="1">
    <citation type="submission" date="2016-10" db="EMBL/GenBank/DDBJ databases">
        <authorList>
            <person name="Varghese N."/>
            <person name="Submissions S."/>
        </authorList>
    </citation>
    <scope>NUCLEOTIDE SEQUENCE [LARGE SCALE GENOMIC DNA]</scope>
    <source>
        <strain evidence="2">CGMCC 1.7062</strain>
    </source>
</reference>
<evidence type="ECO:0000313" key="2">
    <source>
        <dbReference type="Proteomes" id="UP000236721"/>
    </source>
</evidence>
<feature type="non-terminal residue" evidence="1">
    <location>
        <position position="1"/>
    </location>
</feature>
<gene>
    <name evidence="1" type="ORF">SAMN04488244_1141</name>
</gene>
<proteinExistence type="predicted"/>
<dbReference type="AlphaFoldDB" id="A0A1H6A366"/>
<accession>A0A1H6A366</accession>
<keyword evidence="2" id="KW-1185">Reference proteome</keyword>